<keyword evidence="2" id="KW-0175">Coiled coil</keyword>
<comment type="caution">
    <text evidence="4">The sequence shown here is derived from an EMBL/GenBank/DDBJ whole genome shotgun (WGS) entry which is preliminary data.</text>
</comment>
<dbReference type="RefSeq" id="WP_167923176.1">
    <property type="nucleotide sequence ID" value="NZ_JAATVY010000001.1"/>
</dbReference>
<sequence length="285" mass="30940">MANPFAKGWRYLMALFGAKIDEYADPKVQIQQAIEDAQRQHQALVQQAAAVIGNQRQLEMKLSRQMAEVEKLQGSARQALVLADKARAEGNEQEAARYENTAQTFATQLVAAEQSMEDLKTLHDQALNAATQARQAVENNAMILQQKIAERTRLLSQLEQAKMQETVAKSLESMSSLAAPGNTPSLEEVREKIERRYANAMGRAELASNSVEGRMLEVQKSSLDMAGASRLDQIRASMAGEQLAGAPQRQAVEGSGAKDAGVSRLDEIRASMAKDKPTGDAASAG</sequence>
<dbReference type="Proteomes" id="UP000722989">
    <property type="component" value="Unassembled WGS sequence"/>
</dbReference>
<gene>
    <name evidence="4" type="ORF">HC031_00870</name>
</gene>
<evidence type="ECO:0000313" key="4">
    <source>
        <dbReference type="EMBL" id="NJC68277.1"/>
    </source>
</evidence>
<name>A0ABX0XSE7_9ACTN</name>
<feature type="region of interest" description="Disordered" evidence="3">
    <location>
        <begin position="239"/>
        <end position="285"/>
    </location>
</feature>
<evidence type="ECO:0000256" key="1">
    <source>
        <dbReference type="ARBA" id="ARBA00043985"/>
    </source>
</evidence>
<dbReference type="EMBL" id="JAATVY010000001">
    <property type="protein sequence ID" value="NJC68277.1"/>
    <property type="molecule type" value="Genomic_DNA"/>
</dbReference>
<keyword evidence="5" id="KW-1185">Reference proteome</keyword>
<dbReference type="InterPro" id="IPR007157">
    <property type="entry name" value="PspA_VIPP1"/>
</dbReference>
<protein>
    <submittedName>
        <fullName evidence="4">PspA/IM30 family protein</fullName>
    </submittedName>
</protein>
<dbReference type="Pfam" id="PF04012">
    <property type="entry name" value="PspA_IM30"/>
    <property type="match status" value="1"/>
</dbReference>
<feature type="coiled-coil region" evidence="2">
    <location>
        <begin position="27"/>
        <end position="75"/>
    </location>
</feature>
<proteinExistence type="inferred from homology"/>
<evidence type="ECO:0000256" key="3">
    <source>
        <dbReference type="SAM" id="MobiDB-lite"/>
    </source>
</evidence>
<organism evidence="4 5">
    <name type="scientific">Planosporangium thailandense</name>
    <dbReference type="NCBI Taxonomy" id="765197"/>
    <lineage>
        <taxon>Bacteria</taxon>
        <taxon>Bacillati</taxon>
        <taxon>Actinomycetota</taxon>
        <taxon>Actinomycetes</taxon>
        <taxon>Micromonosporales</taxon>
        <taxon>Micromonosporaceae</taxon>
        <taxon>Planosporangium</taxon>
    </lineage>
</organism>
<evidence type="ECO:0000313" key="5">
    <source>
        <dbReference type="Proteomes" id="UP000722989"/>
    </source>
</evidence>
<comment type="similarity">
    <text evidence="1">Belongs to the PspA/Vipp/IM30 family.</text>
</comment>
<evidence type="ECO:0000256" key="2">
    <source>
        <dbReference type="SAM" id="Coils"/>
    </source>
</evidence>
<feature type="coiled-coil region" evidence="2">
    <location>
        <begin position="109"/>
        <end position="164"/>
    </location>
</feature>
<feature type="compositionally biased region" description="Basic and acidic residues" evidence="3">
    <location>
        <begin position="264"/>
        <end position="278"/>
    </location>
</feature>
<accession>A0ABX0XSE7</accession>
<reference evidence="4 5" key="1">
    <citation type="submission" date="2020-03" db="EMBL/GenBank/DDBJ databases">
        <title>WGS of the type strain of Planosporangium spp.</title>
        <authorList>
            <person name="Thawai C."/>
        </authorList>
    </citation>
    <scope>NUCLEOTIDE SEQUENCE [LARGE SCALE GENOMIC DNA]</scope>
    <source>
        <strain evidence="4 5">TBRC 5610</strain>
    </source>
</reference>